<dbReference type="AlphaFoldDB" id="A0A7X4HL96"/>
<comment type="caution">
    <text evidence="1">The sequence shown here is derived from an EMBL/GenBank/DDBJ whole genome shotgun (WGS) entry which is preliminary data.</text>
</comment>
<organism evidence="1 2">
    <name type="scientific">Lactobacillus crispatus</name>
    <dbReference type="NCBI Taxonomy" id="47770"/>
    <lineage>
        <taxon>Bacteria</taxon>
        <taxon>Bacillati</taxon>
        <taxon>Bacillota</taxon>
        <taxon>Bacilli</taxon>
        <taxon>Lactobacillales</taxon>
        <taxon>Lactobacillaceae</taxon>
        <taxon>Lactobacillus</taxon>
    </lineage>
</organism>
<dbReference type="Pfam" id="PF05704">
    <property type="entry name" value="Caps_synth"/>
    <property type="match status" value="1"/>
</dbReference>
<dbReference type="RefSeq" id="WP_160810894.1">
    <property type="nucleotide sequence ID" value="NZ_WWFF01000001.1"/>
</dbReference>
<dbReference type="GO" id="GO:0016757">
    <property type="term" value="F:glycosyltransferase activity"/>
    <property type="evidence" value="ECO:0007669"/>
    <property type="project" value="InterPro"/>
</dbReference>
<evidence type="ECO:0000313" key="2">
    <source>
        <dbReference type="Proteomes" id="UP000460132"/>
    </source>
</evidence>
<reference evidence="1 2" key="1">
    <citation type="submission" date="2020-01" db="EMBL/GenBank/DDBJ databases">
        <title>Vaginal microbiome of pregnant Indian women: Insights into the genome of dominants Lactobacillus species.</title>
        <authorList>
            <person name="Das B."/>
            <person name="Mehta O."/>
            <person name="Ghosh T.S."/>
            <person name="Kothidar A."/>
            <person name="Gowtham M.R."/>
            <person name="Mitra R."/>
            <person name="Kshetrapal P."/>
            <person name="Wadhwa N."/>
            <person name="Thiruvengadam R."/>
            <person name="Nair G.B."/>
            <person name="Bhatnagar S."/>
            <person name="Pore S."/>
        </authorList>
    </citation>
    <scope>NUCLEOTIDE SEQUENCE [LARGE SCALE GENOMIC DNA]</scope>
    <source>
        <strain evidence="1 2">Indica2</strain>
    </source>
</reference>
<evidence type="ECO:0000313" key="1">
    <source>
        <dbReference type="EMBL" id="MYN52862.1"/>
    </source>
</evidence>
<sequence>MHKRKENKLKVRHYTFVRHYSFFIRGISKVPYVGSKIRRKYNLSRHRKIIRILTPLFDKVLQDTNLHFENGEAIDNSSQNIVWFFWWQGKEQITDLSEKCYKSLLKNKGKRKVIFISKHNYKEYTNLPDYIIEKFEAGLITKTHFSDILRFNLLSNHGGLWVDATLYFTDSLDLFNTSKLVTCSGYPDELKYNIAFGRWTGFFIGGPSELNIFSFMNNFFIKYWKLNDYLIDYYLIDYALDYAWEKNLSSFKEICHENQGLQPCLFDLEQKLGERFDQSEWDLLTKNTSVFKLSNKLQFDKSVGTFYSNL</sequence>
<proteinExistence type="predicted"/>
<dbReference type="InterPro" id="IPR008441">
    <property type="entry name" value="AfumC-like_glycosyl_Trfase"/>
</dbReference>
<dbReference type="SUPFAM" id="SSF53448">
    <property type="entry name" value="Nucleotide-diphospho-sugar transferases"/>
    <property type="match status" value="1"/>
</dbReference>
<gene>
    <name evidence="1" type="ORF">GTK63_00705</name>
</gene>
<accession>A0A7X4HL96</accession>
<protein>
    <submittedName>
        <fullName evidence="1">Capsular polysaccharide synthesis family protein</fullName>
    </submittedName>
</protein>
<name>A0A7X4HL96_9LACO</name>
<dbReference type="Proteomes" id="UP000460132">
    <property type="component" value="Unassembled WGS sequence"/>
</dbReference>
<dbReference type="InterPro" id="IPR029044">
    <property type="entry name" value="Nucleotide-diphossugar_trans"/>
</dbReference>
<dbReference type="EMBL" id="WWFF01000001">
    <property type="protein sequence ID" value="MYN52862.1"/>
    <property type="molecule type" value="Genomic_DNA"/>
</dbReference>